<sequence length="52" mass="5511">MPPIALTRPPFAVSHGSQALTDTIAPHNATSHPGRTRDMPRAYPAGSHRPGL</sequence>
<evidence type="ECO:0000256" key="1">
    <source>
        <dbReference type="SAM" id="MobiDB-lite"/>
    </source>
</evidence>
<accession>A0ABQ0KWF7</accession>
<gene>
    <name evidence="2" type="ORF">RMCN_5921</name>
</gene>
<dbReference type="EMBL" id="BCTA01000099">
    <property type="protein sequence ID" value="GAT12788.1"/>
    <property type="molecule type" value="Genomic_DNA"/>
</dbReference>
<evidence type="ECO:0000313" key="2">
    <source>
        <dbReference type="EMBL" id="GAT12788.1"/>
    </source>
</evidence>
<name>A0ABQ0KWF7_MYCNV</name>
<reference evidence="2 3" key="1">
    <citation type="journal article" date="2016" name="Genome Announc.">
        <title>Draft Genome Sequences of Five Rapidly Growing Mycobacterium Species, M. thermoresistibile, M. fortuitum subsp. acetamidolyticum, M. canariasense, M. brisbanense, and M. novocastrense.</title>
        <authorList>
            <person name="Katahira K."/>
            <person name="Ogura Y."/>
            <person name="Gotoh Y."/>
            <person name="Hayashi T."/>
        </authorList>
    </citation>
    <scope>NUCLEOTIDE SEQUENCE [LARGE SCALE GENOMIC DNA]</scope>
    <source>
        <strain evidence="2 3">JCM18114</strain>
    </source>
</reference>
<protein>
    <submittedName>
        <fullName evidence="2">Uncharacterized protein</fullName>
    </submittedName>
</protein>
<comment type="caution">
    <text evidence="2">The sequence shown here is derived from an EMBL/GenBank/DDBJ whole genome shotgun (WGS) entry which is preliminary data.</text>
</comment>
<keyword evidence="3" id="KW-1185">Reference proteome</keyword>
<evidence type="ECO:0000313" key="3">
    <source>
        <dbReference type="Proteomes" id="UP000069773"/>
    </source>
</evidence>
<dbReference type="Proteomes" id="UP000069773">
    <property type="component" value="Unassembled WGS sequence"/>
</dbReference>
<proteinExistence type="predicted"/>
<organism evidence="2 3">
    <name type="scientific">Mycolicibacterium novocastrense</name>
    <name type="common">Mycobacterium novocastrense</name>
    <dbReference type="NCBI Taxonomy" id="59813"/>
    <lineage>
        <taxon>Bacteria</taxon>
        <taxon>Bacillati</taxon>
        <taxon>Actinomycetota</taxon>
        <taxon>Actinomycetes</taxon>
        <taxon>Mycobacteriales</taxon>
        <taxon>Mycobacteriaceae</taxon>
        <taxon>Mycolicibacterium</taxon>
    </lineage>
</organism>
<feature type="region of interest" description="Disordered" evidence="1">
    <location>
        <begin position="1"/>
        <end position="52"/>
    </location>
</feature>